<reference evidence="5 6" key="1">
    <citation type="submission" date="2023-11" db="EMBL/GenBank/DDBJ databases">
        <title>Halocaridina rubra genome assembly.</title>
        <authorList>
            <person name="Smith C."/>
        </authorList>
    </citation>
    <scope>NUCLEOTIDE SEQUENCE [LARGE SCALE GENOMIC DNA]</scope>
    <source>
        <strain evidence="5">EP-1</strain>
        <tissue evidence="5">Whole</tissue>
    </source>
</reference>
<dbReference type="PROSITE" id="PS51456">
    <property type="entry name" value="MYOSIN_MOTOR"/>
    <property type="match status" value="1"/>
</dbReference>
<keyword evidence="1" id="KW-0518">Myosin</keyword>
<evidence type="ECO:0000256" key="2">
    <source>
        <dbReference type="SAM" id="MobiDB-lite"/>
    </source>
</evidence>
<gene>
    <name evidence="5" type="primary">MYO1E_1</name>
    <name evidence="5" type="ORF">SK128_009122</name>
</gene>
<feature type="compositionally biased region" description="Pro residues" evidence="2">
    <location>
        <begin position="372"/>
        <end position="383"/>
    </location>
</feature>
<feature type="domain" description="Myosin motor" evidence="3">
    <location>
        <begin position="1"/>
        <end position="34"/>
    </location>
</feature>
<accession>A0AAN8WHC7</accession>
<feature type="region of interest" description="Disordered" evidence="2">
    <location>
        <begin position="284"/>
        <end position="469"/>
    </location>
</feature>
<dbReference type="PANTHER" id="PTHR34969">
    <property type="entry name" value="OS01G0621700 PROTEIN"/>
    <property type="match status" value="1"/>
</dbReference>
<feature type="compositionally biased region" description="Pro residues" evidence="2">
    <location>
        <begin position="418"/>
        <end position="427"/>
    </location>
</feature>
<dbReference type="PROSITE" id="PS51757">
    <property type="entry name" value="TH1"/>
    <property type="match status" value="1"/>
</dbReference>
<name>A0AAN8WHC7_HALRR</name>
<feature type="domain" description="TH1" evidence="4">
    <location>
        <begin position="72"/>
        <end position="262"/>
    </location>
</feature>
<dbReference type="InterPro" id="IPR001609">
    <property type="entry name" value="Myosin_head_motor_dom-like"/>
</dbReference>
<comment type="caution">
    <text evidence="1">Lacks conserved residue(s) required for the propagation of feature annotation.</text>
</comment>
<dbReference type="GO" id="GO:0016459">
    <property type="term" value="C:myosin complex"/>
    <property type="evidence" value="ECO:0007669"/>
    <property type="project" value="UniProtKB-KW"/>
</dbReference>
<dbReference type="AlphaFoldDB" id="A0AAN8WHC7"/>
<keyword evidence="1" id="KW-0009">Actin-binding</keyword>
<protein>
    <submittedName>
        <fullName evidence="5">Unconventional myosin-Ie</fullName>
    </submittedName>
</protein>
<keyword evidence="6" id="KW-1185">Reference proteome</keyword>
<evidence type="ECO:0000259" key="4">
    <source>
        <dbReference type="PROSITE" id="PS51757"/>
    </source>
</evidence>
<dbReference type="PANTHER" id="PTHR34969:SF1">
    <property type="entry name" value="TH1 DOMAIN-CONTAINING PROTEIN"/>
    <property type="match status" value="1"/>
</dbReference>
<sequence length="469" mass="52913">MRNVNMDPAQYQIGRTKVFVKDPESLYMLEELRERKFDHYARIIQQCFRRYFSKHIYLKERMEASNLVHNRKERRSNSLNRNFYGDYIGVEYKRSISTLIPRREKVEFALTVDKFDRRFRRTKRDLILTKSNVYLIGRVKVQKGPEKGQVVDILKRKIALADVTQATLSTFQDDIVLLHVRDDYESLLEIRLKTEFIMLLNRKLKEHFNRELALNFVNRFDYRVRKTGWGGGGVRNVAFVEGNTVEPVFSPSGSTLTVKIGHGLPASSRPGLQRNVTSDIKSLASQMRAHAESPGLMHHSNGYPPQHRANTQSRPSYAPKLPQSAPPLPQSAPPRPDDHLNRSRNSTGFRKAPTTPKYTPPSPASASTPSRGPSPLPRGPAPQIPSGGPQMLPGMYLNPHSNPSSASRAPPQFRLPMNNPPPPPSDPAPADTPTIGPGSLRGPNSNRLPNKPVINKPKPVIPQVQALYR</sequence>
<feature type="compositionally biased region" description="Low complexity" evidence="2">
    <location>
        <begin position="449"/>
        <end position="462"/>
    </location>
</feature>
<evidence type="ECO:0000259" key="3">
    <source>
        <dbReference type="PROSITE" id="PS51456"/>
    </source>
</evidence>
<organism evidence="5 6">
    <name type="scientific">Halocaridina rubra</name>
    <name type="common">Hawaiian red shrimp</name>
    <dbReference type="NCBI Taxonomy" id="373956"/>
    <lineage>
        <taxon>Eukaryota</taxon>
        <taxon>Metazoa</taxon>
        <taxon>Ecdysozoa</taxon>
        <taxon>Arthropoda</taxon>
        <taxon>Crustacea</taxon>
        <taxon>Multicrustacea</taxon>
        <taxon>Malacostraca</taxon>
        <taxon>Eumalacostraca</taxon>
        <taxon>Eucarida</taxon>
        <taxon>Decapoda</taxon>
        <taxon>Pleocyemata</taxon>
        <taxon>Caridea</taxon>
        <taxon>Atyoidea</taxon>
        <taxon>Atyidae</taxon>
        <taxon>Halocaridina</taxon>
    </lineage>
</organism>
<evidence type="ECO:0000256" key="1">
    <source>
        <dbReference type="PROSITE-ProRule" id="PRU00782"/>
    </source>
</evidence>
<comment type="caution">
    <text evidence="5">The sequence shown here is derived from an EMBL/GenBank/DDBJ whole genome shotgun (WGS) entry which is preliminary data.</text>
</comment>
<dbReference type="InterPro" id="IPR010926">
    <property type="entry name" value="Myosin_TH1"/>
</dbReference>
<evidence type="ECO:0000313" key="5">
    <source>
        <dbReference type="EMBL" id="KAK7066162.1"/>
    </source>
</evidence>
<dbReference type="SUPFAM" id="SSF52540">
    <property type="entry name" value="P-loop containing nucleoside triphosphate hydrolases"/>
    <property type="match status" value="1"/>
</dbReference>
<dbReference type="Pfam" id="PF06017">
    <property type="entry name" value="Myosin_TH1"/>
    <property type="match status" value="1"/>
</dbReference>
<dbReference type="GO" id="GO:0005524">
    <property type="term" value="F:ATP binding"/>
    <property type="evidence" value="ECO:0007669"/>
    <property type="project" value="InterPro"/>
</dbReference>
<evidence type="ECO:0000313" key="6">
    <source>
        <dbReference type="Proteomes" id="UP001381693"/>
    </source>
</evidence>
<dbReference type="Proteomes" id="UP001381693">
    <property type="component" value="Unassembled WGS sequence"/>
</dbReference>
<dbReference type="InterPro" id="IPR027417">
    <property type="entry name" value="P-loop_NTPase"/>
</dbReference>
<dbReference type="GO" id="GO:0003779">
    <property type="term" value="F:actin binding"/>
    <property type="evidence" value="ECO:0007669"/>
    <property type="project" value="UniProtKB-KW"/>
</dbReference>
<keyword evidence="1" id="KW-0505">Motor protein</keyword>
<dbReference type="EMBL" id="JAXCGZ010019383">
    <property type="protein sequence ID" value="KAK7066162.1"/>
    <property type="molecule type" value="Genomic_DNA"/>
</dbReference>
<feature type="compositionally biased region" description="Pro residues" evidence="2">
    <location>
        <begin position="324"/>
        <end position="334"/>
    </location>
</feature>
<dbReference type="Gene3D" id="1.20.5.4820">
    <property type="match status" value="1"/>
</dbReference>
<dbReference type="GO" id="GO:0003774">
    <property type="term" value="F:cytoskeletal motor activity"/>
    <property type="evidence" value="ECO:0007669"/>
    <property type="project" value="InterPro"/>
</dbReference>
<comment type="similarity">
    <text evidence="1">Belongs to the TRAFAC class myosin-kinesin ATPase superfamily. Myosin family.</text>
</comment>
<proteinExistence type="inferred from homology"/>